<reference evidence="1" key="1">
    <citation type="journal article" date="2023" name="Comput. Struct. Biotechnol. J.">
        <title>Discovery of a novel marine Bacteroidetes with a rich repertoire of carbohydrate-active enzymes.</title>
        <authorList>
            <person name="Chen B."/>
            <person name="Liu G."/>
            <person name="Chen Q."/>
            <person name="Wang H."/>
            <person name="Liu L."/>
            <person name="Tang K."/>
        </authorList>
    </citation>
    <scope>NUCLEOTIDE SEQUENCE</scope>
    <source>
        <strain evidence="1">TK19036</strain>
    </source>
</reference>
<name>A0AA49GQB9_9BACT</name>
<evidence type="ECO:0000313" key="1">
    <source>
        <dbReference type="EMBL" id="WKN37954.1"/>
    </source>
</evidence>
<reference evidence="1" key="2">
    <citation type="journal article" date="2024" name="Antonie Van Leeuwenhoek">
        <title>Roseihalotalea indica gen. nov., sp. nov., a halophilic Bacteroidetes from mesopelagic Southwest Indian Ocean with higher carbohydrate metabolic potential.</title>
        <authorList>
            <person name="Chen B."/>
            <person name="Zhang M."/>
            <person name="Lin D."/>
            <person name="Ye J."/>
            <person name="Tang K."/>
        </authorList>
    </citation>
    <scope>NUCLEOTIDE SEQUENCE</scope>
    <source>
        <strain evidence="1">TK19036</strain>
    </source>
</reference>
<accession>A0AA49GQB9</accession>
<proteinExistence type="predicted"/>
<organism evidence="1">
    <name type="scientific">Roseihalotalea indica</name>
    <dbReference type="NCBI Taxonomy" id="2867963"/>
    <lineage>
        <taxon>Bacteria</taxon>
        <taxon>Pseudomonadati</taxon>
        <taxon>Bacteroidota</taxon>
        <taxon>Cytophagia</taxon>
        <taxon>Cytophagales</taxon>
        <taxon>Catalimonadaceae</taxon>
        <taxon>Roseihalotalea</taxon>
    </lineage>
</organism>
<protein>
    <submittedName>
        <fullName evidence="1">Uncharacterized protein</fullName>
    </submittedName>
</protein>
<dbReference type="AlphaFoldDB" id="A0AA49GQB9"/>
<dbReference type="EMBL" id="CP120682">
    <property type="protein sequence ID" value="WKN37954.1"/>
    <property type="molecule type" value="Genomic_DNA"/>
</dbReference>
<sequence>MICASGLLAQEENIIRIKSGQEAEQALPMDVKYRYPEFRQGTISFYNGQTSSGRLNYNLLLGEMQFINLTRDTLSLAEEQTIREIQIGDHTFHYDVKYGFVEVVQEYPTARLAIQQKLTPLSREKMGAYEQSTGVSSIRDYSSISTSNGSTQKLALKGDLLIAKKVVYVFIDKNQRFRRANRAGILRIFPENKREINTFIEEHKTDFSQPEDLKALLRFCQEVAS</sequence>
<gene>
    <name evidence="1" type="ORF">K4G66_04430</name>
</gene>